<gene>
    <name evidence="2" type="ORF">POCTA_138.1.T1150198</name>
</gene>
<dbReference type="OMA" id="PTHKETH"/>
<accession>A0A8S1XAC2</accession>
<keyword evidence="3" id="KW-1185">Reference proteome</keyword>
<feature type="coiled-coil region" evidence="1">
    <location>
        <begin position="133"/>
        <end position="228"/>
    </location>
</feature>
<keyword evidence="1" id="KW-0175">Coiled coil</keyword>
<comment type="caution">
    <text evidence="2">The sequence shown here is derived from an EMBL/GenBank/DDBJ whole genome shotgun (WGS) entry which is preliminary data.</text>
</comment>
<evidence type="ECO:0000256" key="1">
    <source>
        <dbReference type="SAM" id="Coils"/>
    </source>
</evidence>
<proteinExistence type="predicted"/>
<evidence type="ECO:0000313" key="2">
    <source>
        <dbReference type="EMBL" id="CAD8198010.1"/>
    </source>
</evidence>
<protein>
    <submittedName>
        <fullName evidence="2">Uncharacterized protein</fullName>
    </submittedName>
</protein>
<organism evidence="2 3">
    <name type="scientific">Paramecium octaurelia</name>
    <dbReference type="NCBI Taxonomy" id="43137"/>
    <lineage>
        <taxon>Eukaryota</taxon>
        <taxon>Sar</taxon>
        <taxon>Alveolata</taxon>
        <taxon>Ciliophora</taxon>
        <taxon>Intramacronucleata</taxon>
        <taxon>Oligohymenophorea</taxon>
        <taxon>Peniculida</taxon>
        <taxon>Parameciidae</taxon>
        <taxon>Paramecium</taxon>
    </lineage>
</organism>
<dbReference type="Proteomes" id="UP000683925">
    <property type="component" value="Unassembled WGS sequence"/>
</dbReference>
<sequence>MRLKCQEGDHQDGIETICYNQFCSEYRLNSFQFIKECDDLIEDLNQFVESLNQSFSVLKRGIREKYSLQKEKIIKLNSQDNKVIKEIQKHLQSSINSEQYDLLMSDQIMITNQNISVQENEQIQQSNNQQIIINKENTEKTQLLVEMREKENQLQNDFQDLQSQNFQLKKDIQQQIEAKDGDNKRFREEIDSVQKEIYKQNTQFEKDIQKLENLIKVKDEDIGNLKGQIESINQMNIYLEKSLYNFNPNYRVLNKILLSQFQQQLTFSPTHKETHCQVTQNGKIVENGNFCLCNQTIPKNEVTQFAFKIIQLNTVYCYIGIGNLEIIQKNQFCSGVGCGTGSYLIRPDKLFFSNHEQDKNGQQSSFEFKTNDVITIEVDMKNKNIKWTNLDSNQSFTAKIETNYDYQPCAWVGGNKLQILQQII</sequence>
<evidence type="ECO:0000313" key="3">
    <source>
        <dbReference type="Proteomes" id="UP000683925"/>
    </source>
</evidence>
<reference evidence="2" key="1">
    <citation type="submission" date="2021-01" db="EMBL/GenBank/DDBJ databases">
        <authorList>
            <consortium name="Genoscope - CEA"/>
            <person name="William W."/>
        </authorList>
    </citation>
    <scope>NUCLEOTIDE SEQUENCE</scope>
</reference>
<name>A0A8S1XAC2_PAROT</name>
<dbReference type="EMBL" id="CAJJDP010000115">
    <property type="protein sequence ID" value="CAD8198010.1"/>
    <property type="molecule type" value="Genomic_DNA"/>
</dbReference>
<dbReference type="AlphaFoldDB" id="A0A8S1XAC2"/>